<protein>
    <submittedName>
        <fullName evidence="2">DUF2066 domain-containing protein</fullName>
    </submittedName>
</protein>
<gene>
    <name evidence="2" type="ORF">V6X30_05950</name>
</gene>
<keyword evidence="1" id="KW-0732">Signal</keyword>
<dbReference type="EMBL" id="JBAKFF010000001">
    <property type="protein sequence ID" value="MEX0430936.1"/>
    <property type="molecule type" value="Genomic_DNA"/>
</dbReference>
<comment type="caution">
    <text evidence="2">The sequence shown here is derived from an EMBL/GenBank/DDBJ whole genome shotgun (WGS) entry which is preliminary data.</text>
</comment>
<organism evidence="2 3">
    <name type="scientific">Spiribacter insolitus</name>
    <dbReference type="NCBI Taxonomy" id="3122417"/>
    <lineage>
        <taxon>Bacteria</taxon>
        <taxon>Pseudomonadati</taxon>
        <taxon>Pseudomonadota</taxon>
        <taxon>Gammaproteobacteria</taxon>
        <taxon>Chromatiales</taxon>
        <taxon>Ectothiorhodospiraceae</taxon>
        <taxon>Spiribacter</taxon>
    </lineage>
</organism>
<feature type="chain" id="PRO_5045493806" evidence="1">
    <location>
        <begin position="24"/>
        <end position="340"/>
    </location>
</feature>
<dbReference type="RefSeq" id="WP_367983708.1">
    <property type="nucleotide sequence ID" value="NZ_JBAKFF010000001.1"/>
</dbReference>
<evidence type="ECO:0000256" key="1">
    <source>
        <dbReference type="SAM" id="SignalP"/>
    </source>
</evidence>
<keyword evidence="3" id="KW-1185">Reference proteome</keyword>
<proteinExistence type="predicted"/>
<sequence>MSFALRAICLAILLCGLLPAALAQPVPEPVTVPVADDSESARDRALGRAMDAMLVRLTGDPAIIERGLAERLRASAGRYLASFSYRTGDDETGLQLAVRFDQSLLRGALGEAGVAIWPEPPATVIVWLAVERAGQRFLVDGEQATALRERLREAAGSSGLSLLFPLMDLQDRRDLGYADVAGGFADPVRAASARYDGEAVLAGRLQVSDDGAVAARWLLLPGDGEPVARWQTDADAMSDVLESAVAVLADRLRPIYAYVPDPEAGRRMTMTVDGIDALAEHDRLQGYLESLPGVERVLTSAVSDAQVRIDLAVSVDEARIRESLTRDGRLRETDDGYRWR</sequence>
<feature type="signal peptide" evidence="1">
    <location>
        <begin position="1"/>
        <end position="23"/>
    </location>
</feature>
<accession>A0ABV3T6W1</accession>
<name>A0ABV3T6W1_9GAMM</name>
<dbReference type="InterPro" id="IPR018642">
    <property type="entry name" value="DUF2066"/>
</dbReference>
<evidence type="ECO:0000313" key="3">
    <source>
        <dbReference type="Proteomes" id="UP001556637"/>
    </source>
</evidence>
<dbReference type="Pfam" id="PF09839">
    <property type="entry name" value="DUF2066"/>
    <property type="match status" value="1"/>
</dbReference>
<evidence type="ECO:0000313" key="2">
    <source>
        <dbReference type="EMBL" id="MEX0430936.1"/>
    </source>
</evidence>
<reference evidence="2 3" key="1">
    <citation type="submission" date="2024-02" db="EMBL/GenBank/DDBJ databases">
        <title>New especies of Spiribacter isolated from saline water.</title>
        <authorList>
            <person name="Leon M.J."/>
            <person name="De La Haba R."/>
            <person name="Sanchez-Porro C."/>
            <person name="Ventosa A."/>
        </authorList>
    </citation>
    <scope>NUCLEOTIDE SEQUENCE [LARGE SCALE GENOMIC DNA]</scope>
    <source>
        <strain evidence="3">ag22IC4-189</strain>
    </source>
</reference>
<dbReference type="Proteomes" id="UP001556637">
    <property type="component" value="Unassembled WGS sequence"/>
</dbReference>